<gene>
    <name evidence="4" type="primary">RPB6</name>
    <name evidence="4" type="ORF">IMSHALPRED_000430</name>
</gene>
<dbReference type="GO" id="GO:0003899">
    <property type="term" value="F:DNA-directed RNA polymerase activity"/>
    <property type="evidence" value="ECO:0007669"/>
    <property type="project" value="InterPro"/>
</dbReference>
<dbReference type="GO" id="GO:0003677">
    <property type="term" value="F:DNA binding"/>
    <property type="evidence" value="ECO:0007669"/>
    <property type="project" value="InterPro"/>
</dbReference>
<dbReference type="InterPro" id="IPR020708">
    <property type="entry name" value="DNA-dir_RNA_polK_14-18kDa_CS"/>
</dbReference>
<dbReference type="Proteomes" id="UP000664534">
    <property type="component" value="Unassembled WGS sequence"/>
</dbReference>
<sequence length="135" mass="14605">MSDYGGDGDDADDGYDPYEPTYDDDEPFSPQDPDDVENPNAQTPAPGGTEDPDTLMPATNGVGGTVVEINGGGGDVNQQQQGRKNAVLGLKAKKIPEHERSTTPYMTKYERARVLGTRALQIRFVVSIPATRMKF</sequence>
<keyword evidence="2" id="KW-0804">Transcription</keyword>
<protein>
    <submittedName>
        <fullName evidence="4">DNA-directed RNA polymerases I II and III subunit RPABC2</fullName>
    </submittedName>
</protein>
<dbReference type="AlphaFoldDB" id="A0A8H3IEC8"/>
<dbReference type="PROSITE" id="PS01111">
    <property type="entry name" value="RNA_POL_K_14KD"/>
    <property type="match status" value="1"/>
</dbReference>
<dbReference type="GO" id="GO:0005666">
    <property type="term" value="C:RNA polymerase III complex"/>
    <property type="evidence" value="ECO:0007669"/>
    <property type="project" value="TreeGrafter"/>
</dbReference>
<dbReference type="PANTHER" id="PTHR47227:SF5">
    <property type="entry name" value="DNA-DIRECTED RNA POLYMERASES I, II, AND III SUBUNIT RPABC2"/>
    <property type="match status" value="1"/>
</dbReference>
<organism evidence="4 5">
    <name type="scientific">Imshaugia aleurites</name>
    <dbReference type="NCBI Taxonomy" id="172621"/>
    <lineage>
        <taxon>Eukaryota</taxon>
        <taxon>Fungi</taxon>
        <taxon>Dikarya</taxon>
        <taxon>Ascomycota</taxon>
        <taxon>Pezizomycotina</taxon>
        <taxon>Lecanoromycetes</taxon>
        <taxon>OSLEUM clade</taxon>
        <taxon>Lecanoromycetidae</taxon>
        <taxon>Lecanorales</taxon>
        <taxon>Lecanorineae</taxon>
        <taxon>Parmeliaceae</taxon>
        <taxon>Imshaugia</taxon>
    </lineage>
</organism>
<dbReference type="Gene3D" id="3.90.940.10">
    <property type="match status" value="1"/>
</dbReference>
<evidence type="ECO:0000313" key="4">
    <source>
        <dbReference type="EMBL" id="CAF9912815.1"/>
    </source>
</evidence>
<dbReference type="OrthoDB" id="259769at2759"/>
<dbReference type="GO" id="GO:0006360">
    <property type="term" value="P:transcription by RNA polymerase I"/>
    <property type="evidence" value="ECO:0007669"/>
    <property type="project" value="TreeGrafter"/>
</dbReference>
<comment type="caution">
    <text evidence="4">The sequence shown here is derived from an EMBL/GenBank/DDBJ whole genome shotgun (WGS) entry which is preliminary data.</text>
</comment>
<dbReference type="GO" id="GO:0006366">
    <property type="term" value="P:transcription by RNA polymerase II"/>
    <property type="evidence" value="ECO:0007669"/>
    <property type="project" value="TreeGrafter"/>
</dbReference>
<reference evidence="4" key="1">
    <citation type="submission" date="2021-03" db="EMBL/GenBank/DDBJ databases">
        <authorList>
            <person name="Tagirdzhanova G."/>
        </authorList>
    </citation>
    <scope>NUCLEOTIDE SEQUENCE</scope>
</reference>
<feature type="region of interest" description="Disordered" evidence="3">
    <location>
        <begin position="1"/>
        <end position="64"/>
    </location>
</feature>
<keyword evidence="5" id="KW-1185">Reference proteome</keyword>
<name>A0A8H3IEC8_9LECA</name>
<dbReference type="EMBL" id="CAJPDT010000010">
    <property type="protein sequence ID" value="CAF9912815.1"/>
    <property type="molecule type" value="Genomic_DNA"/>
</dbReference>
<dbReference type="InterPro" id="IPR036161">
    <property type="entry name" value="RPB6/omega-like_sf"/>
</dbReference>
<dbReference type="GO" id="GO:0005736">
    <property type="term" value="C:RNA polymerase I complex"/>
    <property type="evidence" value="ECO:0007669"/>
    <property type="project" value="TreeGrafter"/>
</dbReference>
<keyword evidence="1 4" id="KW-0240">DNA-directed RNA polymerase</keyword>
<evidence type="ECO:0000256" key="2">
    <source>
        <dbReference type="ARBA" id="ARBA00023163"/>
    </source>
</evidence>
<accession>A0A8H3IEC8</accession>
<evidence type="ECO:0000313" key="5">
    <source>
        <dbReference type="Proteomes" id="UP000664534"/>
    </source>
</evidence>
<proteinExistence type="predicted"/>
<dbReference type="GO" id="GO:0005665">
    <property type="term" value="C:RNA polymerase II, core complex"/>
    <property type="evidence" value="ECO:0007669"/>
    <property type="project" value="TreeGrafter"/>
</dbReference>
<dbReference type="SUPFAM" id="SSF63562">
    <property type="entry name" value="RPB6/omega subunit-like"/>
    <property type="match status" value="1"/>
</dbReference>
<dbReference type="GO" id="GO:0042797">
    <property type="term" value="P:tRNA transcription by RNA polymerase III"/>
    <property type="evidence" value="ECO:0007669"/>
    <property type="project" value="TreeGrafter"/>
</dbReference>
<evidence type="ECO:0000256" key="3">
    <source>
        <dbReference type="SAM" id="MobiDB-lite"/>
    </source>
</evidence>
<feature type="compositionally biased region" description="Acidic residues" evidence="3">
    <location>
        <begin position="1"/>
        <end position="37"/>
    </location>
</feature>
<dbReference type="PANTHER" id="PTHR47227">
    <property type="entry name" value="DNA-DIRECTED RNA POLYMERASE SUBUNIT K"/>
    <property type="match status" value="1"/>
</dbReference>
<evidence type="ECO:0000256" key="1">
    <source>
        <dbReference type="ARBA" id="ARBA00022478"/>
    </source>
</evidence>